<dbReference type="EnsemblPlants" id="OB01G25080.1">
    <property type="protein sequence ID" value="OB01G25080.1"/>
    <property type="gene ID" value="OB01G25080"/>
</dbReference>
<sequence>MASTLSPGVQFTGVATLCLAVGSMSVDHNIHTYTLTNLSFSRRKQPLQLCQQCCYLLTVILCPRCCLQIHQARQDSSLTTGQTARRHRTCLGDEYVALEMEAGEERERWRK</sequence>
<dbReference type="Proteomes" id="UP000006038">
    <property type="component" value="Chromosome 1"/>
</dbReference>
<organism evidence="1">
    <name type="scientific">Oryza brachyantha</name>
    <name type="common">malo sina</name>
    <dbReference type="NCBI Taxonomy" id="4533"/>
    <lineage>
        <taxon>Eukaryota</taxon>
        <taxon>Viridiplantae</taxon>
        <taxon>Streptophyta</taxon>
        <taxon>Embryophyta</taxon>
        <taxon>Tracheophyta</taxon>
        <taxon>Spermatophyta</taxon>
        <taxon>Magnoliopsida</taxon>
        <taxon>Liliopsida</taxon>
        <taxon>Poales</taxon>
        <taxon>Poaceae</taxon>
        <taxon>BOP clade</taxon>
        <taxon>Oryzoideae</taxon>
        <taxon>Oryzeae</taxon>
        <taxon>Oryzinae</taxon>
        <taxon>Oryza</taxon>
    </lineage>
</organism>
<evidence type="ECO:0000313" key="1">
    <source>
        <dbReference type="EnsemblPlants" id="OB01G25080.1"/>
    </source>
</evidence>
<proteinExistence type="predicted"/>
<protein>
    <submittedName>
        <fullName evidence="1">Uncharacterized protein</fullName>
    </submittedName>
</protein>
<reference evidence="1" key="1">
    <citation type="journal article" date="2013" name="Nat. Commun.">
        <title>Whole-genome sequencing of Oryza brachyantha reveals mechanisms underlying Oryza genome evolution.</title>
        <authorList>
            <person name="Chen J."/>
            <person name="Huang Q."/>
            <person name="Gao D."/>
            <person name="Wang J."/>
            <person name="Lang Y."/>
            <person name="Liu T."/>
            <person name="Li B."/>
            <person name="Bai Z."/>
            <person name="Luis Goicoechea J."/>
            <person name="Liang C."/>
            <person name="Chen C."/>
            <person name="Zhang W."/>
            <person name="Sun S."/>
            <person name="Liao Y."/>
            <person name="Zhang X."/>
            <person name="Yang L."/>
            <person name="Song C."/>
            <person name="Wang M."/>
            <person name="Shi J."/>
            <person name="Liu G."/>
            <person name="Liu J."/>
            <person name="Zhou H."/>
            <person name="Zhou W."/>
            <person name="Yu Q."/>
            <person name="An N."/>
            <person name="Chen Y."/>
            <person name="Cai Q."/>
            <person name="Wang B."/>
            <person name="Liu B."/>
            <person name="Min J."/>
            <person name="Huang Y."/>
            <person name="Wu H."/>
            <person name="Li Z."/>
            <person name="Zhang Y."/>
            <person name="Yin Y."/>
            <person name="Song W."/>
            <person name="Jiang J."/>
            <person name="Jackson S.A."/>
            <person name="Wing R.A."/>
            <person name="Wang J."/>
            <person name="Chen M."/>
        </authorList>
    </citation>
    <scope>NUCLEOTIDE SEQUENCE [LARGE SCALE GENOMIC DNA]</scope>
    <source>
        <strain evidence="1">cv. IRGC 101232</strain>
    </source>
</reference>
<name>J3KZV2_ORYBR</name>
<accession>J3KZV2</accession>
<dbReference type="Gramene" id="OB01G25080.1">
    <property type="protein sequence ID" value="OB01G25080.1"/>
    <property type="gene ID" value="OB01G25080"/>
</dbReference>
<evidence type="ECO:0000313" key="2">
    <source>
        <dbReference type="Proteomes" id="UP000006038"/>
    </source>
</evidence>
<keyword evidence="2" id="KW-1185">Reference proteome</keyword>
<reference evidence="1" key="2">
    <citation type="submission" date="2013-04" db="UniProtKB">
        <authorList>
            <consortium name="EnsemblPlants"/>
        </authorList>
    </citation>
    <scope>IDENTIFICATION</scope>
</reference>
<dbReference type="AlphaFoldDB" id="J3KZV2"/>
<dbReference type="HOGENOM" id="CLU_2162293_0_0_1"/>